<comment type="caution">
    <text evidence="1">The sequence shown here is derived from an EMBL/GenBank/DDBJ whole genome shotgun (WGS) entry which is preliminary data.</text>
</comment>
<accession>A0A1R3KMY3</accession>
<dbReference type="EMBL" id="AWUE01012774">
    <property type="protein sequence ID" value="OMP08358.1"/>
    <property type="molecule type" value="Genomic_DNA"/>
</dbReference>
<reference evidence="2" key="1">
    <citation type="submission" date="2013-09" db="EMBL/GenBank/DDBJ databases">
        <title>Corchorus olitorius genome sequencing.</title>
        <authorList>
            <person name="Alam M."/>
            <person name="Haque M.S."/>
            <person name="Islam M.S."/>
            <person name="Emdad E.M."/>
            <person name="Islam M.M."/>
            <person name="Ahmed B."/>
            <person name="Halim A."/>
            <person name="Hossen Q.M.M."/>
            <person name="Hossain M.Z."/>
            <person name="Ahmed R."/>
            <person name="Khan M.M."/>
            <person name="Islam R."/>
            <person name="Rashid M.M."/>
            <person name="Khan S.A."/>
            <person name="Rahman M.S."/>
            <person name="Alam M."/>
            <person name="Yahiya A.S."/>
            <person name="Khan M.S."/>
            <person name="Azam M.S."/>
            <person name="Haque T."/>
            <person name="Lashkar M.Z.H."/>
            <person name="Akhand A.I."/>
            <person name="Morshed G."/>
            <person name="Roy S."/>
            <person name="Uddin K.S."/>
            <person name="Rabeya T."/>
            <person name="Hossain A.S."/>
            <person name="Chowdhury A."/>
            <person name="Snigdha A.R."/>
            <person name="Mortoza M.S."/>
            <person name="Matin S.A."/>
            <person name="Hoque S.M.E."/>
            <person name="Islam M.K."/>
            <person name="Roy D.K."/>
            <person name="Haider R."/>
            <person name="Moosa M.M."/>
            <person name="Elias S.M."/>
            <person name="Hasan A.M."/>
            <person name="Jahan S."/>
            <person name="Shafiuddin M."/>
            <person name="Mahmood N."/>
            <person name="Shommy N.S."/>
        </authorList>
    </citation>
    <scope>NUCLEOTIDE SEQUENCE [LARGE SCALE GENOMIC DNA]</scope>
    <source>
        <strain evidence="2">cv. O-4</strain>
    </source>
</reference>
<sequence>MDGVGNGHQQVMGDMWTAYLLGILSKGNAGKGEENSKN</sequence>
<proteinExistence type="predicted"/>
<dbReference type="AlphaFoldDB" id="A0A1R3KMY3"/>
<evidence type="ECO:0000313" key="2">
    <source>
        <dbReference type="Proteomes" id="UP000187203"/>
    </source>
</evidence>
<gene>
    <name evidence="1" type="ORF">COLO4_06555</name>
</gene>
<organism evidence="1 2">
    <name type="scientific">Corchorus olitorius</name>
    <dbReference type="NCBI Taxonomy" id="93759"/>
    <lineage>
        <taxon>Eukaryota</taxon>
        <taxon>Viridiplantae</taxon>
        <taxon>Streptophyta</taxon>
        <taxon>Embryophyta</taxon>
        <taxon>Tracheophyta</taxon>
        <taxon>Spermatophyta</taxon>
        <taxon>Magnoliopsida</taxon>
        <taxon>eudicotyledons</taxon>
        <taxon>Gunneridae</taxon>
        <taxon>Pentapetalae</taxon>
        <taxon>rosids</taxon>
        <taxon>malvids</taxon>
        <taxon>Malvales</taxon>
        <taxon>Malvaceae</taxon>
        <taxon>Grewioideae</taxon>
        <taxon>Apeibeae</taxon>
        <taxon>Corchorus</taxon>
    </lineage>
</organism>
<evidence type="ECO:0000313" key="1">
    <source>
        <dbReference type="EMBL" id="OMP08358.1"/>
    </source>
</evidence>
<dbReference type="Proteomes" id="UP000187203">
    <property type="component" value="Unassembled WGS sequence"/>
</dbReference>
<name>A0A1R3KMY3_9ROSI</name>
<protein>
    <submittedName>
        <fullName evidence="1">Uncharacterized protein</fullName>
    </submittedName>
</protein>
<keyword evidence="2" id="KW-1185">Reference proteome</keyword>